<protein>
    <submittedName>
        <fullName evidence="1">Uncharacterized protein</fullName>
    </submittedName>
</protein>
<accession>K1RK70</accession>
<gene>
    <name evidence="1" type="ORF">CGI_10023175</name>
</gene>
<organism evidence="1">
    <name type="scientific">Magallana gigas</name>
    <name type="common">Pacific oyster</name>
    <name type="synonym">Crassostrea gigas</name>
    <dbReference type="NCBI Taxonomy" id="29159"/>
    <lineage>
        <taxon>Eukaryota</taxon>
        <taxon>Metazoa</taxon>
        <taxon>Spiralia</taxon>
        <taxon>Lophotrochozoa</taxon>
        <taxon>Mollusca</taxon>
        <taxon>Bivalvia</taxon>
        <taxon>Autobranchia</taxon>
        <taxon>Pteriomorphia</taxon>
        <taxon>Ostreida</taxon>
        <taxon>Ostreoidea</taxon>
        <taxon>Ostreidae</taxon>
        <taxon>Magallana</taxon>
    </lineage>
</organism>
<dbReference type="HOGENOM" id="CLU_1724107_0_0_1"/>
<dbReference type="InParanoid" id="K1RK70"/>
<dbReference type="AlphaFoldDB" id="K1RK70"/>
<evidence type="ECO:0000313" key="1">
    <source>
        <dbReference type="EMBL" id="EKC34636.1"/>
    </source>
</evidence>
<dbReference type="EMBL" id="JH816714">
    <property type="protein sequence ID" value="EKC34636.1"/>
    <property type="molecule type" value="Genomic_DNA"/>
</dbReference>
<reference evidence="1" key="1">
    <citation type="journal article" date="2012" name="Nature">
        <title>The oyster genome reveals stress adaptation and complexity of shell formation.</title>
        <authorList>
            <person name="Zhang G."/>
            <person name="Fang X."/>
            <person name="Guo X."/>
            <person name="Li L."/>
            <person name="Luo R."/>
            <person name="Xu F."/>
            <person name="Yang P."/>
            <person name="Zhang L."/>
            <person name="Wang X."/>
            <person name="Qi H."/>
            <person name="Xiong Z."/>
            <person name="Que H."/>
            <person name="Xie Y."/>
            <person name="Holland P.W."/>
            <person name="Paps J."/>
            <person name="Zhu Y."/>
            <person name="Wu F."/>
            <person name="Chen Y."/>
            <person name="Wang J."/>
            <person name="Peng C."/>
            <person name="Meng J."/>
            <person name="Yang L."/>
            <person name="Liu J."/>
            <person name="Wen B."/>
            <person name="Zhang N."/>
            <person name="Huang Z."/>
            <person name="Zhu Q."/>
            <person name="Feng Y."/>
            <person name="Mount A."/>
            <person name="Hedgecock D."/>
            <person name="Xu Z."/>
            <person name="Liu Y."/>
            <person name="Domazet-Loso T."/>
            <person name="Du Y."/>
            <person name="Sun X."/>
            <person name="Zhang S."/>
            <person name="Liu B."/>
            <person name="Cheng P."/>
            <person name="Jiang X."/>
            <person name="Li J."/>
            <person name="Fan D."/>
            <person name="Wang W."/>
            <person name="Fu W."/>
            <person name="Wang T."/>
            <person name="Wang B."/>
            <person name="Zhang J."/>
            <person name="Peng Z."/>
            <person name="Li Y."/>
            <person name="Li N."/>
            <person name="Wang J."/>
            <person name="Chen M."/>
            <person name="He Y."/>
            <person name="Tan F."/>
            <person name="Song X."/>
            <person name="Zheng Q."/>
            <person name="Huang R."/>
            <person name="Yang H."/>
            <person name="Du X."/>
            <person name="Chen L."/>
            <person name="Yang M."/>
            <person name="Gaffney P.M."/>
            <person name="Wang S."/>
            <person name="Luo L."/>
            <person name="She Z."/>
            <person name="Ming Y."/>
            <person name="Huang W."/>
            <person name="Zhang S."/>
            <person name="Huang B."/>
            <person name="Zhang Y."/>
            <person name="Qu T."/>
            <person name="Ni P."/>
            <person name="Miao G."/>
            <person name="Wang J."/>
            <person name="Wang Q."/>
            <person name="Steinberg C.E."/>
            <person name="Wang H."/>
            <person name="Li N."/>
            <person name="Qian L."/>
            <person name="Zhang G."/>
            <person name="Li Y."/>
            <person name="Yang H."/>
            <person name="Liu X."/>
            <person name="Wang J."/>
            <person name="Yin Y."/>
            <person name="Wang J."/>
        </authorList>
    </citation>
    <scope>NUCLEOTIDE SEQUENCE [LARGE SCALE GENOMIC DNA]</scope>
    <source>
        <strain evidence="1">05x7-T-G4-1.051#20</strain>
    </source>
</reference>
<name>K1RK70_MAGGI</name>
<proteinExistence type="predicted"/>
<sequence length="152" mass="17427">MMMTFQQWLNTTLEIRLQRHNEPRLRCDHRYVAYGLALKEETNLSILSTTASTIVLTSKPDIAISDSNKTSQTMADEQTTNYKDADSAVLVASVFLIYIVFFPDIAAEVENGRKEEQTISHCNENKYEPQMKNMTDSPPDFKPDHYLILYLG</sequence>